<accession>A0AAD1SW99</accession>
<name>A0AAD1SW99_PELCU</name>
<keyword evidence="5" id="KW-1185">Reference proteome</keyword>
<sequence>MAWSNIGIILMVCLLKNSSCSEVLNTTITTEFVRQPTVLQDVSAAKDFISSNDFAIIAFVKDSEEPEVKHFYTLFKNHPEWDFAISTSPEVLQHFKIESTSLTFFRQVDNTRTDLVLKEYQQIDTAKMYRFLSINELRWVTSYNSVTAVGVMASEIQVHLLLFVNNKLENEEETLKEFREAAKELQGQVLFVKVDALLKSNERSMAYFKLQKNDLPKVVIYNTENETKQFFKDDEFTAERLKTFCLGFLSGDSIDEDSEKNEAKTEL</sequence>
<dbReference type="SUPFAM" id="SSF52833">
    <property type="entry name" value="Thioredoxin-like"/>
    <property type="match status" value="2"/>
</dbReference>
<dbReference type="CDD" id="cd02982">
    <property type="entry name" value="PDI_b'_family"/>
    <property type="match status" value="1"/>
</dbReference>
<dbReference type="InterPro" id="IPR036249">
    <property type="entry name" value="Thioredoxin-like_sf"/>
</dbReference>
<evidence type="ECO:0000256" key="2">
    <source>
        <dbReference type="SAM" id="Coils"/>
    </source>
</evidence>
<dbReference type="GO" id="GO:0005783">
    <property type="term" value="C:endoplasmic reticulum"/>
    <property type="evidence" value="ECO:0007669"/>
    <property type="project" value="TreeGrafter"/>
</dbReference>
<dbReference type="PANTHER" id="PTHR18929">
    <property type="entry name" value="PROTEIN DISULFIDE ISOMERASE"/>
    <property type="match status" value="1"/>
</dbReference>
<comment type="similarity">
    <text evidence="1">Belongs to the protein disulfide isomerase family.</text>
</comment>
<dbReference type="GO" id="GO:0034976">
    <property type="term" value="P:response to endoplasmic reticulum stress"/>
    <property type="evidence" value="ECO:0007669"/>
    <property type="project" value="TreeGrafter"/>
</dbReference>
<evidence type="ECO:0000256" key="1">
    <source>
        <dbReference type="ARBA" id="ARBA00006347"/>
    </source>
</evidence>
<dbReference type="AlphaFoldDB" id="A0AAD1SW99"/>
<evidence type="ECO:0000256" key="3">
    <source>
        <dbReference type="SAM" id="SignalP"/>
    </source>
</evidence>
<dbReference type="GO" id="GO:0006457">
    <property type="term" value="P:protein folding"/>
    <property type="evidence" value="ECO:0007669"/>
    <property type="project" value="TreeGrafter"/>
</dbReference>
<reference evidence="4" key="1">
    <citation type="submission" date="2022-03" db="EMBL/GenBank/DDBJ databases">
        <authorList>
            <person name="Alioto T."/>
            <person name="Alioto T."/>
            <person name="Gomez Garrido J."/>
        </authorList>
    </citation>
    <scope>NUCLEOTIDE SEQUENCE</scope>
</reference>
<dbReference type="PANTHER" id="PTHR18929:SF193">
    <property type="entry name" value="ENDOPLASMIC RETICULUM RESIDENT PROTEIN 27"/>
    <property type="match status" value="1"/>
</dbReference>
<feature type="signal peptide" evidence="3">
    <location>
        <begin position="1"/>
        <end position="21"/>
    </location>
</feature>
<dbReference type="EMBL" id="OW240919">
    <property type="protein sequence ID" value="CAH2312638.1"/>
    <property type="molecule type" value="Genomic_DNA"/>
</dbReference>
<evidence type="ECO:0000313" key="4">
    <source>
        <dbReference type="EMBL" id="CAH2312638.1"/>
    </source>
</evidence>
<dbReference type="Pfam" id="PF13848">
    <property type="entry name" value="Thioredoxin_6"/>
    <property type="match status" value="1"/>
</dbReference>
<organism evidence="4 5">
    <name type="scientific">Pelobates cultripes</name>
    <name type="common">Western spadefoot toad</name>
    <dbReference type="NCBI Taxonomy" id="61616"/>
    <lineage>
        <taxon>Eukaryota</taxon>
        <taxon>Metazoa</taxon>
        <taxon>Chordata</taxon>
        <taxon>Craniata</taxon>
        <taxon>Vertebrata</taxon>
        <taxon>Euteleostomi</taxon>
        <taxon>Amphibia</taxon>
        <taxon>Batrachia</taxon>
        <taxon>Anura</taxon>
        <taxon>Pelobatoidea</taxon>
        <taxon>Pelobatidae</taxon>
        <taxon>Pelobates</taxon>
    </lineage>
</organism>
<keyword evidence="2" id="KW-0175">Coiled coil</keyword>
<dbReference type="Gene3D" id="3.40.30.10">
    <property type="entry name" value="Glutaredoxin"/>
    <property type="match status" value="2"/>
</dbReference>
<dbReference type="CDD" id="cd02981">
    <property type="entry name" value="PDI_b_family"/>
    <property type="match status" value="1"/>
</dbReference>
<feature type="coiled-coil region" evidence="2">
    <location>
        <begin position="161"/>
        <end position="188"/>
    </location>
</feature>
<evidence type="ECO:0000313" key="5">
    <source>
        <dbReference type="Proteomes" id="UP001295444"/>
    </source>
</evidence>
<feature type="chain" id="PRO_5041933099" evidence="3">
    <location>
        <begin position="22"/>
        <end position="267"/>
    </location>
</feature>
<protein>
    <submittedName>
        <fullName evidence="4">Endoplasmic reticulum resident 27</fullName>
    </submittedName>
</protein>
<dbReference type="Proteomes" id="UP001295444">
    <property type="component" value="Chromosome 08"/>
</dbReference>
<gene>
    <name evidence="4" type="ORF">PECUL_23A043285</name>
</gene>
<keyword evidence="3" id="KW-0732">Signal</keyword>
<proteinExistence type="inferred from homology"/>